<sequence length="599" mass="67337">MSSSMATSPCVLCNNFPPPTSWIDILMLKFTPRALVDAVKAGCPMCKLVLDGLVHFKPKFGPIADLEELRLENYNHTFEISGYSKNEVLKMRFAFFTTPADNTLDDLQPLPLSLEPLYSRLVSQPTISGDTASESAFEWASRTLRNCINSHKKCKLDRNTKLPTRVLDVGASQQSSLENAIEVKLVQSSGFSAQYACLSHCWGTSKQITTTSKNMDAHMKGIAWESLPKTFHDAIVFTRRLRLRYLWIDSLCIIQDDKNDWAKESAQMAAIYQNSYITLVATKSGNGSGGCFSSATPMDQDHPLTPPFVESIAGEEKSITRSRIFVREQLVHFNDINTTEHPLISRGWVYQERLLAPRVLHFCAKELVWECQEGVDCECNNYDSAPMKELEKFKVAEMLEDWALPKRRHQTRRPVTLLWHQMVQRYSRLALTKRSDKLPAIAGLAREIGRCKPGKYLAGLWEDSLYDDLLWEADDKCAERLGSYRAPSWSWASVNGSVRFSLPGEGTISDGFLVLGAICTPIREGDDYGELREAHLDIKAQLTPAKIVYGPKLALHDDTTTVGHQGEHTFLDFDGVSLRSLETDYCLMRKGTDTSPTGK</sequence>
<dbReference type="AlphaFoldDB" id="A0A6A6R211"/>
<feature type="domain" description="Heterokaryon incompatibility" evidence="1">
    <location>
        <begin position="195"/>
        <end position="352"/>
    </location>
</feature>
<dbReference type="InterPro" id="IPR010730">
    <property type="entry name" value="HET"/>
</dbReference>
<evidence type="ECO:0000313" key="2">
    <source>
        <dbReference type="EMBL" id="KAF2497883.1"/>
    </source>
</evidence>
<dbReference type="EMBL" id="MU004186">
    <property type="protein sequence ID" value="KAF2497883.1"/>
    <property type="molecule type" value="Genomic_DNA"/>
</dbReference>
<evidence type="ECO:0000259" key="1">
    <source>
        <dbReference type="Pfam" id="PF06985"/>
    </source>
</evidence>
<dbReference type="Pfam" id="PF06985">
    <property type="entry name" value="HET"/>
    <property type="match status" value="1"/>
</dbReference>
<protein>
    <submittedName>
        <fullName evidence="2">HET-domain-containing protein</fullName>
    </submittedName>
</protein>
<dbReference type="Proteomes" id="UP000799750">
    <property type="component" value="Unassembled WGS sequence"/>
</dbReference>
<evidence type="ECO:0000313" key="3">
    <source>
        <dbReference type="Proteomes" id="UP000799750"/>
    </source>
</evidence>
<dbReference type="PANTHER" id="PTHR33112:SF13">
    <property type="entry name" value="HETEROKARYON INCOMPATIBILITY DOMAIN-CONTAINING PROTEIN"/>
    <property type="match status" value="1"/>
</dbReference>
<name>A0A6A6R211_9PEZI</name>
<dbReference type="OrthoDB" id="5347061at2759"/>
<reference evidence="2" key="1">
    <citation type="journal article" date="2020" name="Stud. Mycol.">
        <title>101 Dothideomycetes genomes: a test case for predicting lifestyles and emergence of pathogens.</title>
        <authorList>
            <person name="Haridas S."/>
            <person name="Albert R."/>
            <person name="Binder M."/>
            <person name="Bloem J."/>
            <person name="Labutti K."/>
            <person name="Salamov A."/>
            <person name="Andreopoulos B."/>
            <person name="Baker S."/>
            <person name="Barry K."/>
            <person name="Bills G."/>
            <person name="Bluhm B."/>
            <person name="Cannon C."/>
            <person name="Castanera R."/>
            <person name="Culley D."/>
            <person name="Daum C."/>
            <person name="Ezra D."/>
            <person name="Gonzalez J."/>
            <person name="Henrissat B."/>
            <person name="Kuo A."/>
            <person name="Liang C."/>
            <person name="Lipzen A."/>
            <person name="Lutzoni F."/>
            <person name="Magnuson J."/>
            <person name="Mondo S."/>
            <person name="Nolan M."/>
            <person name="Ohm R."/>
            <person name="Pangilinan J."/>
            <person name="Park H.-J."/>
            <person name="Ramirez L."/>
            <person name="Alfaro M."/>
            <person name="Sun H."/>
            <person name="Tritt A."/>
            <person name="Yoshinaga Y."/>
            <person name="Zwiers L.-H."/>
            <person name="Turgeon B."/>
            <person name="Goodwin S."/>
            <person name="Spatafora J."/>
            <person name="Crous P."/>
            <person name="Grigoriev I."/>
        </authorList>
    </citation>
    <scope>NUCLEOTIDE SEQUENCE</scope>
    <source>
        <strain evidence="2">CBS 269.34</strain>
    </source>
</reference>
<accession>A0A6A6R211</accession>
<keyword evidence="3" id="KW-1185">Reference proteome</keyword>
<proteinExistence type="predicted"/>
<dbReference type="PANTHER" id="PTHR33112">
    <property type="entry name" value="DOMAIN PROTEIN, PUTATIVE-RELATED"/>
    <property type="match status" value="1"/>
</dbReference>
<organism evidence="2 3">
    <name type="scientific">Lophium mytilinum</name>
    <dbReference type="NCBI Taxonomy" id="390894"/>
    <lineage>
        <taxon>Eukaryota</taxon>
        <taxon>Fungi</taxon>
        <taxon>Dikarya</taxon>
        <taxon>Ascomycota</taxon>
        <taxon>Pezizomycotina</taxon>
        <taxon>Dothideomycetes</taxon>
        <taxon>Pleosporomycetidae</taxon>
        <taxon>Mytilinidiales</taxon>
        <taxon>Mytilinidiaceae</taxon>
        <taxon>Lophium</taxon>
    </lineage>
</organism>
<gene>
    <name evidence="2" type="ORF">BU16DRAFT_525466</name>
</gene>